<keyword evidence="6" id="KW-0560">Oxidoreductase</keyword>
<dbReference type="EMBL" id="JAGFMF010011694">
    <property type="protein sequence ID" value="KAG8515925.1"/>
    <property type="molecule type" value="Genomic_DNA"/>
</dbReference>
<evidence type="ECO:0000256" key="3">
    <source>
        <dbReference type="ARBA" id="ARBA00013119"/>
    </source>
</evidence>
<evidence type="ECO:0000256" key="2">
    <source>
        <dbReference type="ARBA" id="ARBA00007406"/>
    </source>
</evidence>
<evidence type="ECO:0000256" key="7">
    <source>
        <dbReference type="ARBA" id="ARBA00023027"/>
    </source>
</evidence>
<gene>
    <name evidence="10" type="ORF">J0S82_007217</name>
</gene>
<dbReference type="OrthoDB" id="93088at2759"/>
<sequence length="85" mass="9496">MAYNDNQVVSCHFNCNTPSSAFDAGVCIALNDHSVELMSWYDIDFGYSNRIGFWIDPKYPAPFMSAFLQLIEDTKVSSMTSAQGL</sequence>
<reference evidence="10" key="1">
    <citation type="journal article" date="2021" name="Evol. Appl.">
        <title>The genome of the Pyrenean desman and the effects of bottlenecks and inbreeding on the genomic landscape of an endangered species.</title>
        <authorList>
            <person name="Escoda L."/>
            <person name="Castresana J."/>
        </authorList>
    </citation>
    <scope>NUCLEOTIDE SEQUENCE</scope>
    <source>
        <strain evidence="10">IBE-C5619</strain>
    </source>
</reference>
<evidence type="ECO:0000256" key="8">
    <source>
        <dbReference type="ARBA" id="ARBA00023152"/>
    </source>
</evidence>
<dbReference type="Proteomes" id="UP000700334">
    <property type="component" value="Unassembled WGS sequence"/>
</dbReference>
<evidence type="ECO:0000256" key="5">
    <source>
        <dbReference type="ARBA" id="ARBA00022490"/>
    </source>
</evidence>
<dbReference type="PANTHER" id="PTHR10836:SF111">
    <property type="entry name" value="GLYCERALDEHYDE-3-PHOSPHATE DEHYDROGENASE"/>
    <property type="match status" value="1"/>
</dbReference>
<proteinExistence type="inferred from homology"/>
<dbReference type="GO" id="GO:0004365">
    <property type="term" value="F:glyceraldehyde-3-phosphate dehydrogenase (NAD+) (phosphorylating) activity"/>
    <property type="evidence" value="ECO:0007669"/>
    <property type="project" value="UniProtKB-EC"/>
</dbReference>
<accession>A0A8J6ACJ5</accession>
<name>A0A8J6ACJ5_GALPY</name>
<dbReference type="PANTHER" id="PTHR10836">
    <property type="entry name" value="GLYCERALDEHYDE 3-PHOSPHATE DEHYDROGENASE"/>
    <property type="match status" value="1"/>
</dbReference>
<dbReference type="SUPFAM" id="SSF55347">
    <property type="entry name" value="Glyceraldehyde-3-phosphate dehydrogenase-like, C-terminal domain"/>
    <property type="match status" value="1"/>
</dbReference>
<evidence type="ECO:0000256" key="6">
    <source>
        <dbReference type="ARBA" id="ARBA00023002"/>
    </source>
</evidence>
<evidence type="ECO:0000313" key="11">
    <source>
        <dbReference type="Proteomes" id="UP000700334"/>
    </source>
</evidence>
<protein>
    <recommendedName>
        <fullName evidence="4">Glyceraldehyde-3-phosphate dehydrogenase</fullName>
        <ecNumber evidence="3">1.2.1.12</ecNumber>
    </recommendedName>
</protein>
<dbReference type="GO" id="GO:0006096">
    <property type="term" value="P:glycolytic process"/>
    <property type="evidence" value="ECO:0007669"/>
    <property type="project" value="UniProtKB-KW"/>
</dbReference>
<evidence type="ECO:0000256" key="1">
    <source>
        <dbReference type="ARBA" id="ARBA00004869"/>
    </source>
</evidence>
<evidence type="ECO:0000313" key="10">
    <source>
        <dbReference type="EMBL" id="KAG8515925.1"/>
    </source>
</evidence>
<dbReference type="GO" id="GO:0005829">
    <property type="term" value="C:cytosol"/>
    <property type="evidence" value="ECO:0007669"/>
    <property type="project" value="TreeGrafter"/>
</dbReference>
<comment type="caution">
    <text evidence="10">The sequence shown here is derived from an EMBL/GenBank/DDBJ whole genome shotgun (WGS) entry which is preliminary data.</text>
</comment>
<evidence type="ECO:0000256" key="9">
    <source>
        <dbReference type="ARBA" id="ARBA00047698"/>
    </source>
</evidence>
<keyword evidence="11" id="KW-1185">Reference proteome</keyword>
<keyword evidence="7" id="KW-0520">NAD</keyword>
<dbReference type="EC" id="1.2.1.12" evidence="3"/>
<dbReference type="AlphaFoldDB" id="A0A8J6ACJ5"/>
<keyword evidence="5" id="KW-0963">Cytoplasm</keyword>
<dbReference type="InterPro" id="IPR020831">
    <property type="entry name" value="GlycerAld/Erythrose_P_DH"/>
</dbReference>
<dbReference type="Gene3D" id="3.30.360.10">
    <property type="entry name" value="Dihydrodipicolinate Reductase, domain 2"/>
    <property type="match status" value="1"/>
</dbReference>
<comment type="similarity">
    <text evidence="2">Belongs to the glyceraldehyde-3-phosphate dehydrogenase family.</text>
</comment>
<comment type="pathway">
    <text evidence="1">Carbohydrate degradation; glycolysis; pyruvate from D-glyceraldehyde 3-phosphate: step 1/5.</text>
</comment>
<organism evidence="10 11">
    <name type="scientific">Galemys pyrenaicus</name>
    <name type="common">Iberian desman</name>
    <name type="synonym">Pyrenean desman</name>
    <dbReference type="NCBI Taxonomy" id="202257"/>
    <lineage>
        <taxon>Eukaryota</taxon>
        <taxon>Metazoa</taxon>
        <taxon>Chordata</taxon>
        <taxon>Craniata</taxon>
        <taxon>Vertebrata</taxon>
        <taxon>Euteleostomi</taxon>
        <taxon>Mammalia</taxon>
        <taxon>Eutheria</taxon>
        <taxon>Laurasiatheria</taxon>
        <taxon>Eulipotyphla</taxon>
        <taxon>Talpidae</taxon>
        <taxon>Galemys</taxon>
    </lineage>
</organism>
<keyword evidence="8" id="KW-0324">Glycolysis</keyword>
<comment type="catalytic activity">
    <reaction evidence="9">
        <text>D-glyceraldehyde 3-phosphate + phosphate + NAD(+) = (2R)-3-phospho-glyceroyl phosphate + NADH + H(+)</text>
        <dbReference type="Rhea" id="RHEA:10300"/>
        <dbReference type="ChEBI" id="CHEBI:15378"/>
        <dbReference type="ChEBI" id="CHEBI:43474"/>
        <dbReference type="ChEBI" id="CHEBI:57540"/>
        <dbReference type="ChEBI" id="CHEBI:57604"/>
        <dbReference type="ChEBI" id="CHEBI:57945"/>
        <dbReference type="ChEBI" id="CHEBI:59776"/>
        <dbReference type="EC" id="1.2.1.12"/>
    </reaction>
</comment>
<evidence type="ECO:0000256" key="4">
    <source>
        <dbReference type="ARBA" id="ARBA00021022"/>
    </source>
</evidence>